<dbReference type="Proteomes" id="UP001221898">
    <property type="component" value="Unassembled WGS sequence"/>
</dbReference>
<comment type="caution">
    <text evidence="2">The sequence shown here is derived from an EMBL/GenBank/DDBJ whole genome shotgun (WGS) entry which is preliminary data.</text>
</comment>
<name>A0AAD7SKS7_9TELE</name>
<organism evidence="2 3">
    <name type="scientific">Aldrovandia affinis</name>
    <dbReference type="NCBI Taxonomy" id="143900"/>
    <lineage>
        <taxon>Eukaryota</taxon>
        <taxon>Metazoa</taxon>
        <taxon>Chordata</taxon>
        <taxon>Craniata</taxon>
        <taxon>Vertebrata</taxon>
        <taxon>Euteleostomi</taxon>
        <taxon>Actinopterygii</taxon>
        <taxon>Neopterygii</taxon>
        <taxon>Teleostei</taxon>
        <taxon>Notacanthiformes</taxon>
        <taxon>Halosauridae</taxon>
        <taxon>Aldrovandia</taxon>
    </lineage>
</organism>
<sequence>MAPQHARRAAGCRASRSCVMVGVACVSVHFISIRALTWLSQVKVKRQPQPLPHPQKAAGFTTPEWDRGCGPPERNKRIPYPPRDLAACPPQLCEAVRRTPMDQDVKRGCRALALVSGGPFGLQWGSARYASGVSNRTT</sequence>
<evidence type="ECO:0000313" key="3">
    <source>
        <dbReference type="Proteomes" id="UP001221898"/>
    </source>
</evidence>
<proteinExistence type="predicted"/>
<feature type="region of interest" description="Disordered" evidence="1">
    <location>
        <begin position="47"/>
        <end position="83"/>
    </location>
</feature>
<dbReference type="EMBL" id="JAINUG010000054">
    <property type="protein sequence ID" value="KAJ8404333.1"/>
    <property type="molecule type" value="Genomic_DNA"/>
</dbReference>
<evidence type="ECO:0000256" key="1">
    <source>
        <dbReference type="SAM" id="MobiDB-lite"/>
    </source>
</evidence>
<reference evidence="2" key="1">
    <citation type="journal article" date="2023" name="Science">
        <title>Genome structures resolve the early diversification of teleost fishes.</title>
        <authorList>
            <person name="Parey E."/>
            <person name="Louis A."/>
            <person name="Montfort J."/>
            <person name="Bouchez O."/>
            <person name="Roques C."/>
            <person name="Iampietro C."/>
            <person name="Lluch J."/>
            <person name="Castinel A."/>
            <person name="Donnadieu C."/>
            <person name="Desvignes T."/>
            <person name="Floi Bucao C."/>
            <person name="Jouanno E."/>
            <person name="Wen M."/>
            <person name="Mejri S."/>
            <person name="Dirks R."/>
            <person name="Jansen H."/>
            <person name="Henkel C."/>
            <person name="Chen W.J."/>
            <person name="Zahm M."/>
            <person name="Cabau C."/>
            <person name="Klopp C."/>
            <person name="Thompson A.W."/>
            <person name="Robinson-Rechavi M."/>
            <person name="Braasch I."/>
            <person name="Lecointre G."/>
            <person name="Bobe J."/>
            <person name="Postlethwait J.H."/>
            <person name="Berthelot C."/>
            <person name="Roest Crollius H."/>
            <person name="Guiguen Y."/>
        </authorList>
    </citation>
    <scope>NUCLEOTIDE SEQUENCE</scope>
    <source>
        <strain evidence="2">NC1722</strain>
    </source>
</reference>
<protein>
    <submittedName>
        <fullName evidence="2">Uncharacterized protein</fullName>
    </submittedName>
</protein>
<accession>A0AAD7SKS7</accession>
<evidence type="ECO:0000313" key="2">
    <source>
        <dbReference type="EMBL" id="KAJ8404333.1"/>
    </source>
</evidence>
<gene>
    <name evidence="2" type="ORF">AAFF_G00341060</name>
</gene>
<dbReference type="AlphaFoldDB" id="A0AAD7SKS7"/>
<keyword evidence="3" id="KW-1185">Reference proteome</keyword>